<dbReference type="InterPro" id="IPR014284">
    <property type="entry name" value="RNA_pol_sigma-70_dom"/>
</dbReference>
<dbReference type="PANTHER" id="PTHR43133:SF46">
    <property type="entry name" value="RNA POLYMERASE SIGMA-70 FACTOR ECF SUBFAMILY"/>
    <property type="match status" value="1"/>
</dbReference>
<evidence type="ECO:0000259" key="5">
    <source>
        <dbReference type="Pfam" id="PF08281"/>
    </source>
</evidence>
<dbReference type="SUPFAM" id="SSF88659">
    <property type="entry name" value="Sigma3 and sigma4 domains of RNA polymerase sigma factors"/>
    <property type="match status" value="1"/>
</dbReference>
<dbReference type="AlphaFoldDB" id="A0A4R0P425"/>
<keyword evidence="3" id="KW-0731">Sigma factor</keyword>
<dbReference type="GO" id="GO:0003677">
    <property type="term" value="F:DNA binding"/>
    <property type="evidence" value="ECO:0007669"/>
    <property type="project" value="InterPro"/>
</dbReference>
<dbReference type="PANTHER" id="PTHR43133">
    <property type="entry name" value="RNA POLYMERASE ECF-TYPE SIGMA FACTO"/>
    <property type="match status" value="1"/>
</dbReference>
<reference evidence="6 7" key="1">
    <citation type="submission" date="2019-02" db="EMBL/GenBank/DDBJ databases">
        <title>Pedobacter sp. RP-3-11 sp. nov., isolated from Arctic soil.</title>
        <authorList>
            <person name="Dahal R.H."/>
        </authorList>
    </citation>
    <scope>NUCLEOTIDE SEQUENCE [LARGE SCALE GENOMIC DNA]</scope>
    <source>
        <strain evidence="6 7">RP-3-11</strain>
    </source>
</reference>
<dbReference type="EMBL" id="SJSN01000003">
    <property type="protein sequence ID" value="TCD11613.1"/>
    <property type="molecule type" value="Genomic_DNA"/>
</dbReference>
<proteinExistence type="inferred from homology"/>
<protein>
    <submittedName>
        <fullName evidence="6">Sigma-70 family RNA polymerase sigma factor</fullName>
    </submittedName>
</protein>
<dbReference type="InterPro" id="IPR013325">
    <property type="entry name" value="RNA_pol_sigma_r2"/>
</dbReference>
<dbReference type="Gene3D" id="1.10.1740.10">
    <property type="match status" value="1"/>
</dbReference>
<accession>A0A4R0P425</accession>
<comment type="similarity">
    <text evidence="1">Belongs to the sigma-70 factor family. ECF subfamily.</text>
</comment>
<dbReference type="OrthoDB" id="9150024at2"/>
<keyword evidence="2" id="KW-0805">Transcription regulation</keyword>
<evidence type="ECO:0000313" key="7">
    <source>
        <dbReference type="Proteomes" id="UP000291485"/>
    </source>
</evidence>
<dbReference type="SUPFAM" id="SSF88946">
    <property type="entry name" value="Sigma2 domain of RNA polymerase sigma factors"/>
    <property type="match status" value="1"/>
</dbReference>
<dbReference type="InterPro" id="IPR013324">
    <property type="entry name" value="RNA_pol_sigma_r3/r4-like"/>
</dbReference>
<sequence>MVRRFRNFANTLLTCRLMTALPTDVELWISLKQGNREAFTALYGKYSKMLFSYGLRITPDEHVVADALQSTFVKFWTNRETIALPVQVKPFLITSFRNNLSTIIAKGNRTESLDNFNEEQFVMNFTLESEYIKKEDVDIQSKKLNDALNQLSPRQKEIIYLRYFEELDYNEIAAIMDISVKGAYKLSARALFSLQKIMEIGRNGLFLMLAAYRISHF</sequence>
<dbReference type="NCBIfam" id="TIGR02937">
    <property type="entry name" value="sigma70-ECF"/>
    <property type="match status" value="1"/>
</dbReference>
<evidence type="ECO:0000313" key="6">
    <source>
        <dbReference type="EMBL" id="TCD11613.1"/>
    </source>
</evidence>
<evidence type="ECO:0000256" key="1">
    <source>
        <dbReference type="ARBA" id="ARBA00010641"/>
    </source>
</evidence>
<dbReference type="GO" id="GO:0006352">
    <property type="term" value="P:DNA-templated transcription initiation"/>
    <property type="evidence" value="ECO:0007669"/>
    <property type="project" value="InterPro"/>
</dbReference>
<dbReference type="InterPro" id="IPR013249">
    <property type="entry name" value="RNA_pol_sigma70_r4_t2"/>
</dbReference>
<evidence type="ECO:0000256" key="3">
    <source>
        <dbReference type="ARBA" id="ARBA00023082"/>
    </source>
</evidence>
<keyword evidence="7" id="KW-1185">Reference proteome</keyword>
<dbReference type="GO" id="GO:0016987">
    <property type="term" value="F:sigma factor activity"/>
    <property type="evidence" value="ECO:0007669"/>
    <property type="project" value="UniProtKB-KW"/>
</dbReference>
<gene>
    <name evidence="6" type="ORF">EZ449_04955</name>
</gene>
<organism evidence="6 7">
    <name type="scientific">Pedobacter frigidisoli</name>
    <dbReference type="NCBI Taxonomy" id="2530455"/>
    <lineage>
        <taxon>Bacteria</taxon>
        <taxon>Pseudomonadati</taxon>
        <taxon>Bacteroidota</taxon>
        <taxon>Sphingobacteriia</taxon>
        <taxon>Sphingobacteriales</taxon>
        <taxon>Sphingobacteriaceae</taxon>
        <taxon>Pedobacter</taxon>
    </lineage>
</organism>
<dbReference type="Proteomes" id="UP000291485">
    <property type="component" value="Unassembled WGS sequence"/>
</dbReference>
<evidence type="ECO:0000256" key="4">
    <source>
        <dbReference type="ARBA" id="ARBA00023163"/>
    </source>
</evidence>
<dbReference type="Gene3D" id="1.10.10.10">
    <property type="entry name" value="Winged helix-like DNA-binding domain superfamily/Winged helix DNA-binding domain"/>
    <property type="match status" value="1"/>
</dbReference>
<dbReference type="InterPro" id="IPR039425">
    <property type="entry name" value="RNA_pol_sigma-70-like"/>
</dbReference>
<feature type="domain" description="RNA polymerase sigma factor 70 region 4 type 2" evidence="5">
    <location>
        <begin position="143"/>
        <end position="191"/>
    </location>
</feature>
<evidence type="ECO:0000256" key="2">
    <source>
        <dbReference type="ARBA" id="ARBA00023015"/>
    </source>
</evidence>
<dbReference type="InterPro" id="IPR036388">
    <property type="entry name" value="WH-like_DNA-bd_sf"/>
</dbReference>
<name>A0A4R0P425_9SPHI</name>
<comment type="caution">
    <text evidence="6">The sequence shown here is derived from an EMBL/GenBank/DDBJ whole genome shotgun (WGS) entry which is preliminary data.</text>
</comment>
<dbReference type="Pfam" id="PF08281">
    <property type="entry name" value="Sigma70_r4_2"/>
    <property type="match status" value="1"/>
</dbReference>
<dbReference type="CDD" id="cd06171">
    <property type="entry name" value="Sigma70_r4"/>
    <property type="match status" value="1"/>
</dbReference>
<keyword evidence="4" id="KW-0804">Transcription</keyword>